<keyword evidence="1" id="KW-1133">Transmembrane helix</keyword>
<keyword evidence="3" id="KW-1185">Reference proteome</keyword>
<proteinExistence type="predicted"/>
<dbReference type="Proteomes" id="UP000244855">
    <property type="component" value="Unassembled WGS sequence"/>
</dbReference>
<accession>A0A2V1D8Q1</accession>
<evidence type="ECO:0000256" key="1">
    <source>
        <dbReference type="SAM" id="Phobius"/>
    </source>
</evidence>
<feature type="transmembrane region" description="Helical" evidence="1">
    <location>
        <begin position="33"/>
        <end position="56"/>
    </location>
</feature>
<dbReference type="AlphaFoldDB" id="A0A2V1D8Q1"/>
<keyword evidence="1" id="KW-0812">Transmembrane</keyword>
<evidence type="ECO:0000313" key="2">
    <source>
        <dbReference type="EMBL" id="PVH94516.1"/>
    </source>
</evidence>
<keyword evidence="1" id="KW-0472">Membrane</keyword>
<name>A0A2V1D8Q1_9PLEO</name>
<organism evidence="2 3">
    <name type="scientific">Periconia macrospinosa</name>
    <dbReference type="NCBI Taxonomy" id="97972"/>
    <lineage>
        <taxon>Eukaryota</taxon>
        <taxon>Fungi</taxon>
        <taxon>Dikarya</taxon>
        <taxon>Ascomycota</taxon>
        <taxon>Pezizomycotina</taxon>
        <taxon>Dothideomycetes</taxon>
        <taxon>Pleosporomycetidae</taxon>
        <taxon>Pleosporales</taxon>
        <taxon>Massarineae</taxon>
        <taxon>Periconiaceae</taxon>
        <taxon>Periconia</taxon>
    </lineage>
</organism>
<dbReference type="EMBL" id="KZ805531">
    <property type="protein sequence ID" value="PVH94516.1"/>
    <property type="molecule type" value="Genomic_DNA"/>
</dbReference>
<reference evidence="2 3" key="1">
    <citation type="journal article" date="2018" name="Sci. Rep.">
        <title>Comparative genomics provides insights into the lifestyle and reveals functional heterogeneity of dark septate endophytic fungi.</title>
        <authorList>
            <person name="Knapp D.G."/>
            <person name="Nemeth J.B."/>
            <person name="Barry K."/>
            <person name="Hainaut M."/>
            <person name="Henrissat B."/>
            <person name="Johnson J."/>
            <person name="Kuo A."/>
            <person name="Lim J.H.P."/>
            <person name="Lipzen A."/>
            <person name="Nolan M."/>
            <person name="Ohm R.A."/>
            <person name="Tamas L."/>
            <person name="Grigoriev I.V."/>
            <person name="Spatafora J.W."/>
            <person name="Nagy L.G."/>
            <person name="Kovacs G.M."/>
        </authorList>
    </citation>
    <scope>NUCLEOTIDE SEQUENCE [LARGE SCALE GENOMIC DNA]</scope>
    <source>
        <strain evidence="2 3">DSE2036</strain>
    </source>
</reference>
<gene>
    <name evidence="2" type="ORF">DM02DRAFT_633659</name>
</gene>
<protein>
    <submittedName>
        <fullName evidence="2">Uncharacterized protein</fullName>
    </submittedName>
</protein>
<evidence type="ECO:0000313" key="3">
    <source>
        <dbReference type="Proteomes" id="UP000244855"/>
    </source>
</evidence>
<sequence length="169" mass="19373">MPPFTNTITAREDHNDSLKTVPVETYAQLQNNVVILVAFVLIIVAFNFLFNIYQAWASRKLKGRKSKQEDYIRTIHEWTRKQDAYMRKAERRSIKLDGGQYDGHEAKDVSHGSFSRHDQRPIDIANFAQVPVQNGPLVVPHPMDRMSHHGDFSYIEGAQNVPFQGSAYS</sequence>